<gene>
    <name evidence="9" type="primary">obg</name>
    <name evidence="13" type="ORF">FC87_GL000830</name>
</gene>
<dbReference type="Gene3D" id="3.40.50.300">
    <property type="entry name" value="P-loop containing nucleotide triphosphate hydrolases"/>
    <property type="match status" value="1"/>
</dbReference>
<dbReference type="PROSITE" id="PS51881">
    <property type="entry name" value="OCT"/>
    <property type="match status" value="1"/>
</dbReference>
<evidence type="ECO:0000256" key="1">
    <source>
        <dbReference type="ARBA" id="ARBA00001946"/>
    </source>
</evidence>
<dbReference type="PROSITE" id="PS51883">
    <property type="entry name" value="OBG"/>
    <property type="match status" value="1"/>
</dbReference>
<dbReference type="STRING" id="1423745.GCA_001311215_01369"/>
<dbReference type="NCBIfam" id="NF008955">
    <property type="entry name" value="PRK12297.1"/>
    <property type="match status" value="1"/>
</dbReference>
<evidence type="ECO:0000256" key="7">
    <source>
        <dbReference type="ARBA" id="ARBA00022842"/>
    </source>
</evidence>
<evidence type="ECO:0000256" key="4">
    <source>
        <dbReference type="ARBA" id="ARBA00022723"/>
    </source>
</evidence>
<dbReference type="InterPro" id="IPR036726">
    <property type="entry name" value="GTP1_OBG_dom_sf"/>
</dbReference>
<evidence type="ECO:0000256" key="2">
    <source>
        <dbReference type="ARBA" id="ARBA00007699"/>
    </source>
</evidence>
<comment type="subcellular location">
    <subcellularLocation>
        <location evidence="9">Cytoplasm</location>
    </subcellularLocation>
</comment>
<dbReference type="PATRIC" id="fig|1423745.4.peg.879"/>
<comment type="similarity">
    <text evidence="2 9">Belongs to the TRAFAC class OBG-HflX-like GTPase superfamily. OBG GTPase family.</text>
</comment>
<feature type="domain" description="OCT" evidence="11">
    <location>
        <begin position="352"/>
        <end position="430"/>
    </location>
</feature>
<dbReference type="PRINTS" id="PR00326">
    <property type="entry name" value="GTP1OBG"/>
</dbReference>
<reference evidence="13 14" key="1">
    <citation type="journal article" date="2015" name="Genome Announc.">
        <title>Expanding the biotechnology potential of lactobacilli through comparative genomics of 213 strains and associated genera.</title>
        <authorList>
            <person name="Sun Z."/>
            <person name="Harris H.M."/>
            <person name="McCann A."/>
            <person name="Guo C."/>
            <person name="Argimon S."/>
            <person name="Zhang W."/>
            <person name="Yang X."/>
            <person name="Jeffery I.B."/>
            <person name="Cooney J.C."/>
            <person name="Kagawa T.F."/>
            <person name="Liu W."/>
            <person name="Song Y."/>
            <person name="Salvetti E."/>
            <person name="Wrobel A."/>
            <person name="Rasinkangas P."/>
            <person name="Parkhill J."/>
            <person name="Rea M.C."/>
            <person name="O'Sullivan O."/>
            <person name="Ritari J."/>
            <person name="Douillard F.P."/>
            <person name="Paul Ross R."/>
            <person name="Yang R."/>
            <person name="Briner A.E."/>
            <person name="Felis G.E."/>
            <person name="de Vos W.M."/>
            <person name="Barrangou R."/>
            <person name="Klaenhammer T.R."/>
            <person name="Caufield P.W."/>
            <person name="Cui Y."/>
            <person name="Zhang H."/>
            <person name="O'Toole P.W."/>
        </authorList>
    </citation>
    <scope>NUCLEOTIDE SEQUENCE [LARGE SCALE GENOMIC DNA]</scope>
    <source>
        <strain evidence="13 14">DSM 22689</strain>
    </source>
</reference>
<dbReference type="NCBIfam" id="TIGR02729">
    <property type="entry name" value="Obg_CgtA"/>
    <property type="match status" value="1"/>
</dbReference>
<comment type="cofactor">
    <cofactor evidence="1 9">
        <name>Mg(2+)</name>
        <dbReference type="ChEBI" id="CHEBI:18420"/>
    </cofactor>
</comment>
<dbReference type="PANTHER" id="PTHR11702:SF31">
    <property type="entry name" value="MITOCHONDRIAL RIBOSOME-ASSOCIATED GTPASE 2"/>
    <property type="match status" value="1"/>
</dbReference>
<dbReference type="GO" id="GO:0000287">
    <property type="term" value="F:magnesium ion binding"/>
    <property type="evidence" value="ECO:0007669"/>
    <property type="project" value="InterPro"/>
</dbReference>
<dbReference type="InterPro" id="IPR036346">
    <property type="entry name" value="GTP-bd_prot_GTP1/OBG_C_sf"/>
</dbReference>
<evidence type="ECO:0000259" key="11">
    <source>
        <dbReference type="PROSITE" id="PS51881"/>
    </source>
</evidence>
<evidence type="ECO:0000256" key="9">
    <source>
        <dbReference type="HAMAP-Rule" id="MF_01454"/>
    </source>
</evidence>
<evidence type="ECO:0000259" key="10">
    <source>
        <dbReference type="PROSITE" id="PS51710"/>
    </source>
</evidence>
<dbReference type="GO" id="GO:0003924">
    <property type="term" value="F:GTPase activity"/>
    <property type="evidence" value="ECO:0007669"/>
    <property type="project" value="UniProtKB-UniRule"/>
</dbReference>
<evidence type="ECO:0000313" key="14">
    <source>
        <dbReference type="Proteomes" id="UP000051586"/>
    </source>
</evidence>
<feature type="binding site" evidence="9">
    <location>
        <begin position="165"/>
        <end position="172"/>
    </location>
    <ligand>
        <name>GTP</name>
        <dbReference type="ChEBI" id="CHEBI:37565"/>
    </ligand>
</feature>
<dbReference type="EMBL" id="AYZI01000004">
    <property type="protein sequence ID" value="KRM91693.1"/>
    <property type="molecule type" value="Genomic_DNA"/>
</dbReference>
<keyword evidence="3 9" id="KW-0963">Cytoplasm</keyword>
<dbReference type="SUPFAM" id="SSF82051">
    <property type="entry name" value="Obg GTP-binding protein N-terminal domain"/>
    <property type="match status" value="1"/>
</dbReference>
<comment type="function">
    <text evidence="9">An essential GTPase which binds GTP, GDP and possibly (p)ppGpp with moderate affinity, with high nucleotide exchange rates and a fairly low GTP hydrolysis rate. Plays a role in control of the cell cycle, stress response, ribosome biogenesis and in those bacteria that undergo differentiation, in morphogenesis control.</text>
</comment>
<dbReference type="RefSeq" id="WP_009167129.1">
    <property type="nucleotide sequence ID" value="NZ_AYZI01000004.1"/>
</dbReference>
<dbReference type="GO" id="GO:0005525">
    <property type="term" value="F:GTP binding"/>
    <property type="evidence" value="ECO:0007669"/>
    <property type="project" value="UniProtKB-UniRule"/>
</dbReference>
<proteinExistence type="inferred from homology"/>
<dbReference type="PANTHER" id="PTHR11702">
    <property type="entry name" value="DEVELOPMENTALLY REGULATED GTP-BINDING PROTEIN-RELATED"/>
    <property type="match status" value="1"/>
</dbReference>
<keyword evidence="4 9" id="KW-0479">Metal-binding</keyword>
<dbReference type="Pfam" id="PF01926">
    <property type="entry name" value="MMR_HSR1"/>
    <property type="match status" value="1"/>
</dbReference>
<evidence type="ECO:0000256" key="3">
    <source>
        <dbReference type="ARBA" id="ARBA00022490"/>
    </source>
</evidence>
<feature type="binding site" evidence="9">
    <location>
        <position position="192"/>
    </location>
    <ligand>
        <name>Mg(2+)</name>
        <dbReference type="ChEBI" id="CHEBI:18420"/>
    </ligand>
</feature>
<feature type="domain" description="OBG-type G" evidence="10">
    <location>
        <begin position="159"/>
        <end position="334"/>
    </location>
</feature>
<feature type="domain" description="Obg" evidence="12">
    <location>
        <begin position="1"/>
        <end position="158"/>
    </location>
</feature>
<keyword evidence="7 9" id="KW-0460">Magnesium</keyword>
<evidence type="ECO:0000259" key="12">
    <source>
        <dbReference type="PROSITE" id="PS51883"/>
    </source>
</evidence>
<dbReference type="Gene3D" id="2.70.210.12">
    <property type="entry name" value="GTP1/OBG domain"/>
    <property type="match status" value="1"/>
</dbReference>
<dbReference type="InterPro" id="IPR015349">
    <property type="entry name" value="OCT_dom"/>
</dbReference>
<keyword evidence="5 9" id="KW-0547">Nucleotide-binding</keyword>
<feature type="binding site" evidence="9">
    <location>
        <begin position="282"/>
        <end position="285"/>
    </location>
    <ligand>
        <name>GTP</name>
        <dbReference type="ChEBI" id="CHEBI:37565"/>
    </ligand>
</feature>
<dbReference type="AlphaFoldDB" id="A0A0R2CJ75"/>
<feature type="binding site" evidence="9">
    <location>
        <begin position="190"/>
        <end position="194"/>
    </location>
    <ligand>
        <name>GTP</name>
        <dbReference type="ChEBI" id="CHEBI:37565"/>
    </ligand>
</feature>
<dbReference type="GO" id="GO:0005737">
    <property type="term" value="C:cytoplasm"/>
    <property type="evidence" value="ECO:0007669"/>
    <property type="project" value="UniProtKB-SubCell"/>
</dbReference>
<protein>
    <recommendedName>
        <fullName evidence="9">GTPase Obg</fullName>
        <ecNumber evidence="9">3.6.5.-</ecNumber>
    </recommendedName>
    <alternativeName>
        <fullName evidence="9">GTP-binding protein Obg</fullName>
    </alternativeName>
</protein>
<dbReference type="GO" id="GO:0042254">
    <property type="term" value="P:ribosome biogenesis"/>
    <property type="evidence" value="ECO:0007669"/>
    <property type="project" value="UniProtKB-UniRule"/>
</dbReference>
<dbReference type="InterPro" id="IPR031167">
    <property type="entry name" value="G_OBG"/>
</dbReference>
<keyword evidence="8 9" id="KW-0342">GTP-binding</keyword>
<accession>A0A0R2CJ75</accession>
<dbReference type="NCBIfam" id="NF008954">
    <property type="entry name" value="PRK12296.1"/>
    <property type="match status" value="1"/>
</dbReference>
<dbReference type="SUPFAM" id="SSF52540">
    <property type="entry name" value="P-loop containing nucleoside triphosphate hydrolases"/>
    <property type="match status" value="1"/>
</dbReference>
<dbReference type="HAMAP" id="MF_01454">
    <property type="entry name" value="GTPase_Obg"/>
    <property type="match status" value="1"/>
</dbReference>
<dbReference type="Pfam" id="PF01018">
    <property type="entry name" value="GTP1_OBG"/>
    <property type="match status" value="1"/>
</dbReference>
<evidence type="ECO:0000256" key="8">
    <source>
        <dbReference type="ARBA" id="ARBA00023134"/>
    </source>
</evidence>
<keyword evidence="6 9" id="KW-0378">Hydrolase</keyword>
<dbReference type="EC" id="3.6.5.-" evidence="9"/>
<dbReference type="PIRSF" id="PIRSF002401">
    <property type="entry name" value="GTP_bd_Obg/CgtA"/>
    <property type="match status" value="1"/>
</dbReference>
<feature type="binding site" evidence="9">
    <location>
        <begin position="315"/>
        <end position="317"/>
    </location>
    <ligand>
        <name>GTP</name>
        <dbReference type="ChEBI" id="CHEBI:37565"/>
    </ligand>
</feature>
<evidence type="ECO:0000256" key="5">
    <source>
        <dbReference type="ARBA" id="ARBA00022741"/>
    </source>
</evidence>
<feature type="binding site" evidence="9">
    <location>
        <begin position="212"/>
        <end position="215"/>
    </location>
    <ligand>
        <name>GTP</name>
        <dbReference type="ChEBI" id="CHEBI:37565"/>
    </ligand>
</feature>
<comment type="subunit">
    <text evidence="9">Monomer.</text>
</comment>
<sequence length="430" mass="46485">MFVDQVKFNVKAGKGGDGMVGFRREKYVPNGGPSGGDGGRGGNVVFKVDAGMNTLMDFKYKKLFQAKNGGNGGNKKMTGASAPDLVVKVPEGTTIYDSSTDQPLADLTQPGETKVIVKGGRGGRGNVHFATAKNSAPEIAENGEPGEELTVKLQLRLLADVGLVGFPSAGKSTLLSAVTSAKPKIGSYHFTTLVPNLGIVRTDDGADFVIADLPGLIAGASQGVGLGFEFLHHIQRTRVILHLVDMSGTEGRDPYADFQQINQELSDFDSSLLQRPQIVVPTKMDLPDATTHLTEFKQKLATDSQYRDVKVDPISAVTHAGVRQLLRDTAEILKTAPTFAMEPETSEPETQFTADTEPSFVINHDEDGNWILSGRKIERLVQMTNTEHTQSTLRFARQLRSMGVDEALRKAGAQDGDQVKILDFMFTYTN</sequence>
<dbReference type="InterPro" id="IPR006073">
    <property type="entry name" value="GTP-bd"/>
</dbReference>
<evidence type="ECO:0000256" key="6">
    <source>
        <dbReference type="ARBA" id="ARBA00022801"/>
    </source>
</evidence>
<name>A0A0R2CJ75_9LACO</name>
<dbReference type="NCBIfam" id="TIGR03595">
    <property type="entry name" value="Obg_CgtA_exten"/>
    <property type="match status" value="1"/>
</dbReference>
<dbReference type="CDD" id="cd01898">
    <property type="entry name" value="Obg"/>
    <property type="match status" value="1"/>
</dbReference>
<dbReference type="InterPro" id="IPR006169">
    <property type="entry name" value="GTP1_OBG_dom"/>
</dbReference>
<dbReference type="InterPro" id="IPR014100">
    <property type="entry name" value="GTP-bd_Obg/CgtA"/>
</dbReference>
<dbReference type="PROSITE" id="PS51710">
    <property type="entry name" value="G_OBG"/>
    <property type="match status" value="1"/>
</dbReference>
<organism evidence="13 14">
    <name type="scientific">Fructilactobacillus florum DSM 22689 = JCM 16035</name>
    <dbReference type="NCBI Taxonomy" id="1423745"/>
    <lineage>
        <taxon>Bacteria</taxon>
        <taxon>Bacillati</taxon>
        <taxon>Bacillota</taxon>
        <taxon>Bacilli</taxon>
        <taxon>Lactobacillales</taxon>
        <taxon>Lactobacillaceae</taxon>
        <taxon>Fructilactobacillus</taxon>
    </lineage>
</organism>
<evidence type="ECO:0000313" key="13">
    <source>
        <dbReference type="EMBL" id="KRM91693.1"/>
    </source>
</evidence>
<comment type="caution">
    <text evidence="13">The sequence shown here is derived from an EMBL/GenBank/DDBJ whole genome shotgun (WGS) entry which is preliminary data.</text>
</comment>
<dbReference type="InterPro" id="IPR027417">
    <property type="entry name" value="P-loop_NTPase"/>
</dbReference>
<dbReference type="Pfam" id="PF09269">
    <property type="entry name" value="DUF1967"/>
    <property type="match status" value="1"/>
</dbReference>
<dbReference type="FunFam" id="2.70.210.12:FF:000001">
    <property type="entry name" value="GTPase Obg"/>
    <property type="match status" value="1"/>
</dbReference>
<dbReference type="InterPro" id="IPR045086">
    <property type="entry name" value="OBG_GTPase"/>
</dbReference>
<dbReference type="Proteomes" id="UP000051586">
    <property type="component" value="Unassembled WGS sequence"/>
</dbReference>
<feature type="binding site" evidence="9">
    <location>
        <position position="172"/>
    </location>
    <ligand>
        <name>Mg(2+)</name>
        <dbReference type="ChEBI" id="CHEBI:18420"/>
    </ligand>
</feature>
<dbReference type="Gene3D" id="3.30.300.350">
    <property type="entry name" value="GTP-binding protein OBG, C-terminal domain"/>
    <property type="match status" value="1"/>
</dbReference>
<dbReference type="SUPFAM" id="SSF102741">
    <property type="entry name" value="Obg GTP-binding protein C-terminal domain"/>
    <property type="match status" value="1"/>
</dbReference>
<dbReference type="NCBIfam" id="NF008956">
    <property type="entry name" value="PRK12299.1"/>
    <property type="match status" value="1"/>
</dbReference>